<organism evidence="3 4">
    <name type="scientific">Bifidobacterium erythrocebi</name>
    <dbReference type="NCBI Taxonomy" id="2675325"/>
    <lineage>
        <taxon>Bacteria</taxon>
        <taxon>Bacillati</taxon>
        <taxon>Actinomycetota</taxon>
        <taxon>Actinomycetes</taxon>
        <taxon>Bifidobacteriales</taxon>
        <taxon>Bifidobacteriaceae</taxon>
        <taxon>Bifidobacterium</taxon>
    </lineage>
</organism>
<gene>
    <name evidence="3" type="ORF">G1C98_0470</name>
</gene>
<feature type="domain" description="DUF3322" evidence="2">
    <location>
        <begin position="24"/>
        <end position="196"/>
    </location>
</feature>
<accession>A0A7Y0HVE4</accession>
<dbReference type="InterPro" id="IPR024537">
    <property type="entry name" value="DUF3322"/>
</dbReference>
<dbReference type="InterPro" id="IPR014544">
    <property type="entry name" value="UCP028408"/>
</dbReference>
<comment type="caution">
    <text evidence="3">The sequence shown here is derived from an EMBL/GenBank/DDBJ whole genome shotgun (WGS) entry which is preliminary data.</text>
</comment>
<dbReference type="PIRSF" id="PIRSF028408">
    <property type="entry name" value="UCP028408"/>
    <property type="match status" value="1"/>
</dbReference>
<evidence type="ECO:0008006" key="5">
    <source>
        <dbReference type="Google" id="ProtNLM"/>
    </source>
</evidence>
<evidence type="ECO:0000259" key="2">
    <source>
        <dbReference type="Pfam" id="PF11795"/>
    </source>
</evidence>
<keyword evidence="4" id="KW-1185">Reference proteome</keyword>
<evidence type="ECO:0000313" key="4">
    <source>
        <dbReference type="Proteomes" id="UP000529710"/>
    </source>
</evidence>
<dbReference type="EMBL" id="JAAIIF010000006">
    <property type="protein sequence ID" value="NMM95734.1"/>
    <property type="molecule type" value="Genomic_DNA"/>
</dbReference>
<dbReference type="Pfam" id="PF09983">
    <property type="entry name" value="JetD_C"/>
    <property type="match status" value="1"/>
</dbReference>
<protein>
    <recommendedName>
        <fullName evidence="5">Wadjet protein JetD C-terminal domain-containing protein</fullName>
    </recommendedName>
</protein>
<dbReference type="AlphaFoldDB" id="A0A7Y0HVE4"/>
<sequence>MPATNTSNVGVTQREQELAASVERQLVKRVEDRLDKQRLVVEPEWPYEFGIRKPTKSELMQDSDTCIATARAIRSWAQSHGCQYEEKSRSLGAYCGTTPLVERVSVPDERTALAIAGRQCARRYRTTRQRLLRLREEFSVGEDILISVVRKLDGMSDLDFELVVQATHYFEKHDASGMRPRAVAIPGFSAKWLGTASSKRRKAICLLLDRTSLDFEERPGEIRMRYLDPGHRGYPDLYVTEPWVIADCAKYQYAVIVENKDDYQELPRIDDCICIFGGGWASNRIATLLPWIVDIPHVVYWGDMDADGLEILSGVRESGIGCDSILMDMPAYRRYQRFGTEYTDKNTIIEPRKIGETPGLTAKERTLYEALCTGEGVTYLRIEQERIPIVDAVAELRAAGFPIAD</sequence>
<name>A0A7Y0HVE4_9BIFI</name>
<evidence type="ECO:0000259" key="1">
    <source>
        <dbReference type="Pfam" id="PF09983"/>
    </source>
</evidence>
<dbReference type="RefSeq" id="WP_169078875.1">
    <property type="nucleotide sequence ID" value="NZ_JAAIIF010000006.1"/>
</dbReference>
<proteinExistence type="predicted"/>
<reference evidence="3 4" key="1">
    <citation type="submission" date="2020-02" db="EMBL/GenBank/DDBJ databases">
        <title>Characterization of phylogenetic diversity of novel bifidobacterial species isolated in Czech ZOOs.</title>
        <authorList>
            <person name="Lugli G.A."/>
            <person name="Vera N.B."/>
            <person name="Ventura M."/>
        </authorList>
    </citation>
    <scope>NUCLEOTIDE SEQUENCE [LARGE SCALE GENOMIC DNA]</scope>
    <source>
        <strain evidence="3 4">DSM 109960</strain>
    </source>
</reference>
<dbReference type="InterPro" id="IPR024534">
    <property type="entry name" value="JetD_C"/>
</dbReference>
<feature type="domain" description="Wadjet protein JetD C-terminal" evidence="1">
    <location>
        <begin position="216"/>
        <end position="395"/>
    </location>
</feature>
<dbReference type="Proteomes" id="UP000529710">
    <property type="component" value="Unassembled WGS sequence"/>
</dbReference>
<evidence type="ECO:0000313" key="3">
    <source>
        <dbReference type="EMBL" id="NMM95734.1"/>
    </source>
</evidence>
<dbReference type="Pfam" id="PF11795">
    <property type="entry name" value="DUF3322"/>
    <property type="match status" value="1"/>
</dbReference>